<proteinExistence type="predicted"/>
<evidence type="ECO:0000313" key="3">
    <source>
        <dbReference type="EMBL" id="KIM42422.1"/>
    </source>
</evidence>
<dbReference type="PANTHER" id="PTHR33099">
    <property type="entry name" value="FE2OG DIOXYGENASE DOMAIN-CONTAINING PROTEIN"/>
    <property type="match status" value="1"/>
</dbReference>
<dbReference type="InterPro" id="IPR005123">
    <property type="entry name" value="Oxoglu/Fe-dep_dioxygenase_dom"/>
</dbReference>
<reference evidence="4" key="2">
    <citation type="submission" date="2015-01" db="EMBL/GenBank/DDBJ databases">
        <title>Evolutionary Origins and Diversification of the Mycorrhizal Mutualists.</title>
        <authorList>
            <consortium name="DOE Joint Genome Institute"/>
            <consortium name="Mycorrhizal Genomics Consortium"/>
            <person name="Kohler A."/>
            <person name="Kuo A."/>
            <person name="Nagy L.G."/>
            <person name="Floudas D."/>
            <person name="Copeland A."/>
            <person name="Barry K.W."/>
            <person name="Cichocki N."/>
            <person name="Veneault-Fourrey C."/>
            <person name="LaButti K."/>
            <person name="Lindquist E.A."/>
            <person name="Lipzen A."/>
            <person name="Lundell T."/>
            <person name="Morin E."/>
            <person name="Murat C."/>
            <person name="Riley R."/>
            <person name="Ohm R."/>
            <person name="Sun H."/>
            <person name="Tunlid A."/>
            <person name="Henrissat B."/>
            <person name="Grigoriev I.V."/>
            <person name="Hibbett D.S."/>
            <person name="Martin F."/>
        </authorList>
    </citation>
    <scope>NUCLEOTIDE SEQUENCE [LARGE SCALE GENOMIC DNA]</scope>
    <source>
        <strain evidence="4">h7</strain>
    </source>
</reference>
<reference evidence="3 4" key="1">
    <citation type="submission" date="2014-04" db="EMBL/GenBank/DDBJ databases">
        <authorList>
            <consortium name="DOE Joint Genome Institute"/>
            <person name="Kuo A."/>
            <person name="Gay G."/>
            <person name="Dore J."/>
            <person name="Kohler A."/>
            <person name="Nagy L.G."/>
            <person name="Floudas D."/>
            <person name="Copeland A."/>
            <person name="Barry K.W."/>
            <person name="Cichocki N."/>
            <person name="Veneault-Fourrey C."/>
            <person name="LaButti K."/>
            <person name="Lindquist E.A."/>
            <person name="Lipzen A."/>
            <person name="Lundell T."/>
            <person name="Morin E."/>
            <person name="Murat C."/>
            <person name="Sun H."/>
            <person name="Tunlid A."/>
            <person name="Henrissat B."/>
            <person name="Grigoriev I.V."/>
            <person name="Hibbett D.S."/>
            <person name="Martin F."/>
            <person name="Nordberg H.P."/>
            <person name="Cantor M.N."/>
            <person name="Hua S.X."/>
        </authorList>
    </citation>
    <scope>NUCLEOTIDE SEQUENCE [LARGE SCALE GENOMIC DNA]</scope>
    <source>
        <strain evidence="4">h7</strain>
    </source>
</reference>
<dbReference type="PROSITE" id="PS51471">
    <property type="entry name" value="FE2OG_OXY"/>
    <property type="match status" value="1"/>
</dbReference>
<sequence>MEPPATVSRPLIASESEASITSQLLPMEGGDSEMSSLPTVSEPAVHQDPPKEYAEEDLVSQLLVDNDTDMVDAESQVQPSAEEEPKPMNLHETPPRSDDTVGHATIPISENSVIQAATERTSALGNHGAAAEENIDVSVQNTTISSETPGIASVLNIDASNSTQGPISRDAFDENAEMSNKMAFNNILHNQATGEENEADDDAEKDDDDEDMSSELSEGGDLQEELLDVLRDRELSFQGSYYHSSLLTTAPNPCLYIAGLGVVGLPLSERDARAIISCSNLAPFGHGERTVVDKDVRDTWEIEPARLSFTHPRWEAFIKNTVCTEVCKSLGVSTGNNPPRMELYKLLLYERGSHFLPHQDTQKADGMFATVVVLLPSAYTGGQVVVSHASTSRTIDFSEDSLHATSILAWYTDVRHEVKPVTSGYRLALSYNLIHVAPPNVPVPSLPDTSSSAESLRRILRKWQADKYDSESGQRLVAYLLDHEYSTHELAHGRRSLKGADAQRVALLRPIAEELGFMLGLGSLEHNVSGCADDDGGGYYNRGRWDDSEDEDDKETPGMLEVIEKSTKIKGLVDLDGVPLLSVGKIDLDDDCIIPKDPFEDEDPDDTDYEGYMGNLDYWYRRTVLVLMHQDDADDICYHVEGILYAYRKLKNSCTIPPTAEDRLWASRLLQKMRSLTPQHIKTLLEYALKWKDLEMWKGLMKSSSCSFVGVPQDLLLNAWKIFSFEAVSVSFEEILARSTKLPERMNFIYSLPSRATGDEIPAVRAWCRKESDKVLSGYKAADINDIPTILAIIRVAGLQAFIRVMKPNLPTKAGSYSFWLALRSSLKDGKAAILEREAKAAAPAPQAATDGTADVPGPGPQNTTSAVDAGKIIDDLIKECLEIAALQWSDAVVPYMAPSHFYYHGQNTNAQAQSYTVKINRIMEIVELAIHGGQMDVCRTLFADILRSPETSVNKVTTLYSPLIPRLRTLLTKLNQDLCSPPFIDLMQVIVATYLKDVLGVRGTFNCQLVRKIGCGCMDCRPLDNFMLDSTTNSVTFRLVQNRRQHLETRLLSARDLCTFQTIRSGSPHGLMVTKRPEVVLAVSWNARQKNAKAFLASIGTDDIISRIMGPRYPDVIQALSGVRAFASGIATPAVQGATRSSQVAPGTHAAPAPRATVSAAATTIPPKTGTTANSRFPQAAASSSSTSNNAGQTLPAAPSRPMAGKKRKSSPIILGPVIDLTEDDSS</sequence>
<feature type="compositionally biased region" description="Acidic residues" evidence="1">
    <location>
        <begin position="195"/>
        <end position="213"/>
    </location>
</feature>
<dbReference type="EMBL" id="KN831778">
    <property type="protein sequence ID" value="KIM42422.1"/>
    <property type="molecule type" value="Genomic_DNA"/>
</dbReference>
<dbReference type="Proteomes" id="UP000053424">
    <property type="component" value="Unassembled WGS sequence"/>
</dbReference>
<dbReference type="InterPro" id="IPR044862">
    <property type="entry name" value="Pro_4_hyd_alph_FE2OG_OXY"/>
</dbReference>
<dbReference type="Pfam" id="PF13640">
    <property type="entry name" value="2OG-FeII_Oxy_3"/>
    <property type="match status" value="1"/>
</dbReference>
<evidence type="ECO:0000313" key="4">
    <source>
        <dbReference type="Proteomes" id="UP000053424"/>
    </source>
</evidence>
<feature type="region of interest" description="Disordered" evidence="1">
    <location>
        <begin position="1166"/>
        <end position="1228"/>
    </location>
</feature>
<feature type="region of interest" description="Disordered" evidence="1">
    <location>
        <begin position="190"/>
        <end position="222"/>
    </location>
</feature>
<keyword evidence="4" id="KW-1185">Reference proteome</keyword>
<protein>
    <recommendedName>
        <fullName evidence="2">Fe2OG dioxygenase domain-containing protein</fullName>
    </recommendedName>
</protein>
<name>A0A0C2YN06_HEBCY</name>
<feature type="region of interest" description="Disordered" evidence="1">
    <location>
        <begin position="842"/>
        <end position="865"/>
    </location>
</feature>
<feature type="region of interest" description="Disordered" evidence="1">
    <location>
        <begin position="67"/>
        <end position="100"/>
    </location>
</feature>
<dbReference type="OrthoDB" id="124582at2759"/>
<feature type="region of interest" description="Disordered" evidence="1">
    <location>
        <begin position="1141"/>
        <end position="1160"/>
    </location>
</feature>
<organism evidence="3 4">
    <name type="scientific">Hebeloma cylindrosporum</name>
    <dbReference type="NCBI Taxonomy" id="76867"/>
    <lineage>
        <taxon>Eukaryota</taxon>
        <taxon>Fungi</taxon>
        <taxon>Dikarya</taxon>
        <taxon>Basidiomycota</taxon>
        <taxon>Agaricomycotina</taxon>
        <taxon>Agaricomycetes</taxon>
        <taxon>Agaricomycetidae</taxon>
        <taxon>Agaricales</taxon>
        <taxon>Agaricineae</taxon>
        <taxon>Hymenogastraceae</taxon>
        <taxon>Hebeloma</taxon>
    </lineage>
</organism>
<feature type="compositionally biased region" description="Low complexity" evidence="1">
    <location>
        <begin position="1181"/>
        <end position="1192"/>
    </location>
</feature>
<evidence type="ECO:0000259" key="2">
    <source>
        <dbReference type="PROSITE" id="PS51471"/>
    </source>
</evidence>
<accession>A0A0C2YN06</accession>
<evidence type="ECO:0000256" key="1">
    <source>
        <dbReference type="SAM" id="MobiDB-lite"/>
    </source>
</evidence>
<gene>
    <name evidence="3" type="ORF">M413DRAFT_27183</name>
</gene>
<dbReference type="PANTHER" id="PTHR33099:SF7">
    <property type="entry name" value="MYND-TYPE DOMAIN-CONTAINING PROTEIN"/>
    <property type="match status" value="1"/>
</dbReference>
<feature type="domain" description="Fe2OG dioxygenase" evidence="2">
    <location>
        <begin position="335"/>
        <end position="436"/>
    </location>
</feature>
<feature type="compositionally biased region" description="Low complexity" evidence="1">
    <location>
        <begin position="842"/>
        <end position="855"/>
    </location>
</feature>
<dbReference type="Gene3D" id="2.60.120.620">
    <property type="entry name" value="q2cbj1_9rhob like domain"/>
    <property type="match status" value="1"/>
</dbReference>
<feature type="compositionally biased region" description="Low complexity" evidence="1">
    <location>
        <begin position="1151"/>
        <end position="1160"/>
    </location>
</feature>
<dbReference type="HOGENOM" id="CLU_007520_1_2_1"/>
<dbReference type="AlphaFoldDB" id="A0A0C2YN06"/>
<feature type="region of interest" description="Disordered" evidence="1">
    <location>
        <begin position="1"/>
        <end position="49"/>
    </location>
</feature>